<organism evidence="1 2">
    <name type="scientific">Pontibacter actiniarum</name>
    <dbReference type="NCBI Taxonomy" id="323450"/>
    <lineage>
        <taxon>Bacteria</taxon>
        <taxon>Pseudomonadati</taxon>
        <taxon>Bacteroidota</taxon>
        <taxon>Cytophagia</taxon>
        <taxon>Cytophagales</taxon>
        <taxon>Hymenobacteraceae</taxon>
        <taxon>Pontibacter</taxon>
    </lineage>
</organism>
<dbReference type="RefSeq" id="WP_025608177.1">
    <property type="nucleotide sequence ID" value="NZ_CP021235.1"/>
</dbReference>
<dbReference type="AlphaFoldDB" id="A0A1X9YUP9"/>
<protein>
    <recommendedName>
        <fullName evidence="3">Lipocalin-like domain-containing protein</fullName>
    </recommendedName>
</protein>
<dbReference type="EMBL" id="CP021235">
    <property type="protein sequence ID" value="ARS36588.1"/>
    <property type="molecule type" value="Genomic_DNA"/>
</dbReference>
<reference evidence="2" key="1">
    <citation type="submission" date="2017-05" db="EMBL/GenBank/DDBJ databases">
        <authorList>
            <person name="Ray J."/>
            <person name="Price M."/>
            <person name="Deutschbauer A."/>
        </authorList>
    </citation>
    <scope>NUCLEOTIDE SEQUENCE [LARGE SCALE GENOMIC DNA]</scope>
    <source>
        <strain evidence="2">DSM 19842</strain>
    </source>
</reference>
<evidence type="ECO:0000313" key="1">
    <source>
        <dbReference type="EMBL" id="ARS36588.1"/>
    </source>
</evidence>
<dbReference type="KEGG" id="pact:CA264_14820"/>
<dbReference type="PROSITE" id="PS51257">
    <property type="entry name" value="PROKAR_LIPOPROTEIN"/>
    <property type="match status" value="1"/>
</dbReference>
<sequence length="109" mass="12152">MNKFLPLCFTALAIAGCESMQGNSLKGTYKLLDDGQLRDEYVLEVGETMATYTMTVLAAAEVSSEYRVEDGYLYLTSPQTQVRFKITDTDTLTLENSFLIPSGKYVRAK</sequence>
<gene>
    <name evidence="1" type="ORF">CA264_14820</name>
</gene>
<evidence type="ECO:0008006" key="3">
    <source>
        <dbReference type="Google" id="ProtNLM"/>
    </source>
</evidence>
<dbReference type="Proteomes" id="UP000266292">
    <property type="component" value="Chromosome"/>
</dbReference>
<evidence type="ECO:0000313" key="2">
    <source>
        <dbReference type="Proteomes" id="UP000266292"/>
    </source>
</evidence>
<name>A0A1X9YUP9_9BACT</name>
<proteinExistence type="predicted"/>
<dbReference type="STRING" id="709015.GCA_000472485_02994"/>
<accession>A0A1X9YUP9</accession>
<keyword evidence="2" id="KW-1185">Reference proteome</keyword>